<comment type="catalytic activity">
    <reaction evidence="14">
        <text>N-(9Z-octadecenoyl)-L-tyrosine + H2O = L-tyrosine + (9Z)-octadecenoate</text>
        <dbReference type="Rhea" id="RHEA:64184"/>
        <dbReference type="ChEBI" id="CHEBI:15377"/>
        <dbReference type="ChEBI" id="CHEBI:30823"/>
        <dbReference type="ChEBI" id="CHEBI:58315"/>
        <dbReference type="ChEBI" id="CHEBI:149734"/>
    </reaction>
    <physiologicalReaction direction="left-to-right" evidence="14">
        <dbReference type="Rhea" id="RHEA:64185"/>
    </physiologicalReaction>
</comment>
<comment type="catalytic activity">
    <reaction evidence="13">
        <text>N-octadecanoyl-L-phenylalanine + H2O = octadecanoate + L-phenylalanine</text>
        <dbReference type="Rhea" id="RHEA:64128"/>
        <dbReference type="ChEBI" id="CHEBI:15377"/>
        <dbReference type="ChEBI" id="CHEBI:25629"/>
        <dbReference type="ChEBI" id="CHEBI:58095"/>
        <dbReference type="ChEBI" id="CHEBI:149700"/>
    </reaction>
    <physiologicalReaction direction="left-to-right" evidence="13">
        <dbReference type="Rhea" id="RHEA:64129"/>
    </physiologicalReaction>
</comment>
<comment type="catalytic activity">
    <reaction evidence="19">
        <text>N-(5Z,8Z,11Z,14Z)-eicosatetraenoyl-glycine + H2O = (5Z,8Z,11Z,14Z)-eicosatetraenoate + glycine</text>
        <dbReference type="Rhea" id="RHEA:64108"/>
        <dbReference type="ChEBI" id="CHEBI:15377"/>
        <dbReference type="ChEBI" id="CHEBI:32395"/>
        <dbReference type="ChEBI" id="CHEBI:57305"/>
        <dbReference type="ChEBI" id="CHEBI:59002"/>
    </reaction>
    <physiologicalReaction direction="left-to-right" evidence="19">
        <dbReference type="Rhea" id="RHEA:64109"/>
    </physiologicalReaction>
    <physiologicalReaction direction="right-to-left" evidence="19">
        <dbReference type="Rhea" id="RHEA:64110"/>
    </physiologicalReaction>
</comment>
<evidence type="ECO:0000256" key="5">
    <source>
        <dbReference type="ARBA" id="ARBA00022723"/>
    </source>
</evidence>
<comment type="catalytic activity">
    <reaction evidence="16">
        <text>N-hexadecanoyl-L-phenylalanine + H2O = hexadecanoate + L-phenylalanine</text>
        <dbReference type="Rhea" id="RHEA:64124"/>
        <dbReference type="ChEBI" id="CHEBI:7896"/>
        <dbReference type="ChEBI" id="CHEBI:15377"/>
        <dbReference type="ChEBI" id="CHEBI:58095"/>
        <dbReference type="ChEBI" id="CHEBI:149699"/>
    </reaction>
    <physiologicalReaction direction="left-to-right" evidence="16">
        <dbReference type="Rhea" id="RHEA:64125"/>
    </physiologicalReaction>
</comment>
<keyword evidence="7" id="KW-0862">Zinc</keyword>
<dbReference type="GO" id="GO:0046872">
    <property type="term" value="F:metal ion binding"/>
    <property type="evidence" value="ECO:0007669"/>
    <property type="project" value="UniProtKB-KW"/>
</dbReference>
<sequence length="447" mass="49775">GAIQIPTVSFNPGEFNTTALAAFGEYIHKVFPTVFRTSFIQHEVVGEYSHLFTVQGSDPSLQPYMLLAHIDVVPAPDQGWEVPPFSGLERDGFIYGRGTLDNKNSVMAILQALELLLIRNYIPRRSFFIALGHDEEVSGAHGAQKISALLQARGVQLAFIVDEGSFILDGFIPSLKKPFAMVSVSEKGSLNLMLEVNKTPGHSSAPPKETSIGILAAAVSRLEQTPMPNMFGSGPLKMTLQQLANEFSFPANVIFNNLWLFWPIVSRLMEREDITNALVRTTTAVTMFNAGIKVNVIPPVAQATVNFRIHPAQTVQEVLKLAKDIVVDDRVQFHVLESFEPLPVSPFDDQALGYQLIRQTIQSVFPEINIVAPGTCIAQTDSRHYTNLTTGIYRFNPVYLQPQDFRSIHGINERISVQAYETQVKFIFEFIQNADTEQRPVSHLHEL</sequence>
<dbReference type="PANTHER" id="PTHR45962">
    <property type="entry name" value="N-FATTY-ACYL-AMINO ACID SYNTHASE/HYDROLASE PM20D1"/>
    <property type="match status" value="1"/>
</dbReference>
<evidence type="ECO:0000256" key="1">
    <source>
        <dbReference type="ARBA" id="ARBA00004872"/>
    </source>
</evidence>
<organism evidence="32 33">
    <name type="scientific">Myotis lucifugus</name>
    <name type="common">Little brown bat</name>
    <dbReference type="NCBI Taxonomy" id="59463"/>
    <lineage>
        <taxon>Eukaryota</taxon>
        <taxon>Metazoa</taxon>
        <taxon>Chordata</taxon>
        <taxon>Craniata</taxon>
        <taxon>Vertebrata</taxon>
        <taxon>Euteleostomi</taxon>
        <taxon>Mammalia</taxon>
        <taxon>Eutheria</taxon>
        <taxon>Laurasiatheria</taxon>
        <taxon>Chiroptera</taxon>
        <taxon>Yangochiroptera</taxon>
        <taxon>Vespertilionidae</taxon>
        <taxon>Myotis</taxon>
    </lineage>
</organism>
<comment type="catalytic activity">
    <reaction evidence="17">
        <text>N-(9Z-octadecenoyl)-L-methionine + H2O = (9Z)-octadecenoate + L-methionine</text>
        <dbReference type="Rhea" id="RHEA:64144"/>
        <dbReference type="ChEBI" id="CHEBI:15377"/>
        <dbReference type="ChEBI" id="CHEBI:30823"/>
        <dbReference type="ChEBI" id="CHEBI:57844"/>
        <dbReference type="ChEBI" id="CHEBI:149732"/>
    </reaction>
    <physiologicalReaction direction="left-to-right" evidence="17">
        <dbReference type="Rhea" id="RHEA:64145"/>
    </physiologicalReaction>
</comment>
<accession>G1P2Z1</accession>
<reference evidence="32" key="2">
    <citation type="submission" date="2025-08" db="UniProtKB">
        <authorList>
            <consortium name="Ensembl"/>
        </authorList>
    </citation>
    <scope>IDENTIFICATION</scope>
</reference>
<dbReference type="Proteomes" id="UP000001074">
    <property type="component" value="Unassembled WGS sequence"/>
</dbReference>
<evidence type="ECO:0000256" key="26">
    <source>
        <dbReference type="ARBA" id="ARBA00048879"/>
    </source>
</evidence>
<dbReference type="FunFam" id="1.10.150.900:FF:000003">
    <property type="entry name" value="N-fatty-acyl-amino acid synthase/hydrolase PM20D1"/>
    <property type="match status" value="1"/>
</dbReference>
<dbReference type="Ensembl" id="ENSMLUT00000004676.2">
    <property type="protein sequence ID" value="ENSMLUP00000004257.2"/>
    <property type="gene ID" value="ENSMLUG00000004670.2"/>
</dbReference>
<dbReference type="GO" id="GO:1990845">
    <property type="term" value="P:adaptive thermogenesis"/>
    <property type="evidence" value="ECO:0007669"/>
    <property type="project" value="Ensembl"/>
</dbReference>
<comment type="catalytic activity">
    <reaction evidence="26">
        <text>L-phenylalanine + (9Z)-octadecenoate = N-(9Z-octadecenoyl)-L-phenylalanine + H2O</text>
        <dbReference type="Rhea" id="RHEA:51300"/>
        <dbReference type="ChEBI" id="CHEBI:15377"/>
        <dbReference type="ChEBI" id="CHEBI:30823"/>
        <dbReference type="ChEBI" id="CHEBI:58095"/>
        <dbReference type="ChEBI" id="CHEBI:134020"/>
    </reaction>
    <physiologicalReaction direction="left-to-right" evidence="26">
        <dbReference type="Rhea" id="RHEA:51301"/>
    </physiologicalReaction>
    <physiologicalReaction direction="right-to-left" evidence="26">
        <dbReference type="Rhea" id="RHEA:51302"/>
    </physiologicalReaction>
</comment>
<evidence type="ECO:0000256" key="19">
    <source>
        <dbReference type="ARBA" id="ARBA00048402"/>
    </source>
</evidence>
<evidence type="ECO:0000256" key="28">
    <source>
        <dbReference type="ARBA" id="ARBA00049457"/>
    </source>
</evidence>
<dbReference type="SUPFAM" id="SSF53187">
    <property type="entry name" value="Zn-dependent exopeptidases"/>
    <property type="match status" value="1"/>
</dbReference>
<comment type="catalytic activity">
    <reaction evidence="24">
        <text>N-(9Z-octadecenoyl)-L-leucine + H2O = L-leucine + (9Z)-octadecenoate</text>
        <dbReference type="Rhea" id="RHEA:51360"/>
        <dbReference type="ChEBI" id="CHEBI:15377"/>
        <dbReference type="ChEBI" id="CHEBI:30823"/>
        <dbReference type="ChEBI" id="CHEBI:57427"/>
        <dbReference type="ChEBI" id="CHEBI:134035"/>
    </reaction>
    <physiologicalReaction direction="left-to-right" evidence="24">
        <dbReference type="Rhea" id="RHEA:51361"/>
    </physiologicalReaction>
    <physiologicalReaction direction="right-to-left" evidence="24">
        <dbReference type="Rhea" id="RHEA:51362"/>
    </physiologicalReaction>
</comment>
<comment type="catalytic activity">
    <reaction evidence="27">
        <text>N-(5Z,8Z,11Z,14Z-eicosatetraenoyl)-L-serine + H2O = (5Z,8Z,11Z,14Z)-eicosatetraenoate + L-serine</text>
        <dbReference type="Rhea" id="RHEA:64116"/>
        <dbReference type="ChEBI" id="CHEBI:15377"/>
        <dbReference type="ChEBI" id="CHEBI:32395"/>
        <dbReference type="ChEBI" id="CHEBI:33384"/>
        <dbReference type="ChEBI" id="CHEBI:149697"/>
    </reaction>
    <physiologicalReaction direction="left-to-right" evidence="27">
        <dbReference type="Rhea" id="RHEA:64117"/>
    </physiologicalReaction>
    <physiologicalReaction direction="right-to-left" evidence="27">
        <dbReference type="Rhea" id="RHEA:64118"/>
    </physiologicalReaction>
</comment>
<feature type="domain" description="Peptidase M20 dimerisation" evidence="31">
    <location>
        <begin position="185"/>
        <end position="326"/>
    </location>
</feature>
<dbReference type="InterPro" id="IPR036264">
    <property type="entry name" value="Bact_exopeptidase_dim_dom"/>
</dbReference>
<evidence type="ECO:0000256" key="3">
    <source>
        <dbReference type="ARBA" id="ARBA00011913"/>
    </source>
</evidence>
<dbReference type="InterPro" id="IPR011650">
    <property type="entry name" value="Peptidase_M20_dimer"/>
</dbReference>
<evidence type="ECO:0000256" key="10">
    <source>
        <dbReference type="ARBA" id="ARBA00046147"/>
    </source>
</evidence>
<evidence type="ECO:0000256" key="21">
    <source>
        <dbReference type="ARBA" id="ARBA00048597"/>
    </source>
</evidence>
<comment type="pathway">
    <text evidence="1">Lipid metabolism; fatty acid metabolism.</text>
</comment>
<dbReference type="Gene3D" id="1.10.150.900">
    <property type="match status" value="1"/>
</dbReference>
<evidence type="ECO:0000313" key="33">
    <source>
        <dbReference type="Proteomes" id="UP000001074"/>
    </source>
</evidence>
<evidence type="ECO:0000256" key="30">
    <source>
        <dbReference type="ARBA" id="ARBA00079007"/>
    </source>
</evidence>
<keyword evidence="6" id="KW-0378">Hydrolase</keyword>
<dbReference type="Pfam" id="PF07687">
    <property type="entry name" value="M20_dimer"/>
    <property type="match status" value="1"/>
</dbReference>
<comment type="catalytic activity">
    <reaction evidence="11">
        <text>(9Z)-octadecenoate + glycine = N-(9Z-octadecenoyl)glycine + H2O</text>
        <dbReference type="Rhea" id="RHEA:51316"/>
        <dbReference type="ChEBI" id="CHEBI:15377"/>
        <dbReference type="ChEBI" id="CHEBI:30823"/>
        <dbReference type="ChEBI" id="CHEBI:57305"/>
        <dbReference type="ChEBI" id="CHEBI:133992"/>
    </reaction>
    <physiologicalReaction direction="right-to-left" evidence="11">
        <dbReference type="Rhea" id="RHEA:51318"/>
    </physiologicalReaction>
</comment>
<dbReference type="FunCoup" id="G1P2Z1">
    <property type="interactions" value="100"/>
</dbReference>
<dbReference type="EC" id="3.5.1.114" evidence="9"/>
<dbReference type="HOGENOM" id="CLU_021802_11_1_1"/>
<dbReference type="GO" id="GO:0097009">
    <property type="term" value="P:energy homeostasis"/>
    <property type="evidence" value="ECO:0007669"/>
    <property type="project" value="Ensembl"/>
</dbReference>
<comment type="catalytic activity">
    <reaction evidence="21">
        <text>N-(9Z-octadecenoyl)-L-serine + H2O = L-serine + (9Z)-octadecenoate</text>
        <dbReference type="Rhea" id="RHEA:51352"/>
        <dbReference type="ChEBI" id="CHEBI:15377"/>
        <dbReference type="ChEBI" id="CHEBI:30823"/>
        <dbReference type="ChEBI" id="CHEBI:33384"/>
        <dbReference type="ChEBI" id="CHEBI:134031"/>
    </reaction>
    <physiologicalReaction direction="left-to-right" evidence="21">
        <dbReference type="Rhea" id="RHEA:51353"/>
    </physiologicalReaction>
</comment>
<evidence type="ECO:0000256" key="4">
    <source>
        <dbReference type="ARBA" id="ARBA00022670"/>
    </source>
</evidence>
<dbReference type="Pfam" id="PF01546">
    <property type="entry name" value="Peptidase_M20"/>
    <property type="match status" value="1"/>
</dbReference>
<dbReference type="OMA" id="DWTHHPF"/>
<dbReference type="EC" id="3.5.1.14" evidence="3"/>
<name>G1P2Z1_MYOLU</name>
<dbReference type="FunFam" id="3.40.630.10:FF:000027">
    <property type="entry name" value="N-fatty-acyl-amino acid synthase/hydrolase PM20D1"/>
    <property type="match status" value="1"/>
</dbReference>
<comment type="pathway">
    <text evidence="8">Amino-acid metabolism.</text>
</comment>
<evidence type="ECO:0000256" key="6">
    <source>
        <dbReference type="ARBA" id="ARBA00022801"/>
    </source>
</evidence>
<reference evidence="32" key="3">
    <citation type="submission" date="2025-09" db="UniProtKB">
        <authorList>
            <consortium name="Ensembl"/>
        </authorList>
    </citation>
    <scope>IDENTIFICATION</scope>
</reference>
<dbReference type="GO" id="GO:0008233">
    <property type="term" value="F:peptidase activity"/>
    <property type="evidence" value="ECO:0007669"/>
    <property type="project" value="UniProtKB-KW"/>
</dbReference>
<evidence type="ECO:0000256" key="7">
    <source>
        <dbReference type="ARBA" id="ARBA00022833"/>
    </source>
</evidence>
<dbReference type="GO" id="GO:0006520">
    <property type="term" value="P:amino acid metabolic process"/>
    <property type="evidence" value="ECO:0007669"/>
    <property type="project" value="Ensembl"/>
</dbReference>
<keyword evidence="5" id="KW-0479">Metal-binding</keyword>
<evidence type="ECO:0000256" key="17">
    <source>
        <dbReference type="ARBA" id="ARBA00048145"/>
    </source>
</evidence>
<dbReference type="EMBL" id="AAPE02029553">
    <property type="status" value="NOT_ANNOTATED_CDS"/>
    <property type="molecule type" value="Genomic_DNA"/>
</dbReference>
<dbReference type="InterPro" id="IPR047177">
    <property type="entry name" value="Pept_M20A"/>
</dbReference>
<dbReference type="InterPro" id="IPR002933">
    <property type="entry name" value="Peptidase_M20"/>
</dbReference>
<comment type="catalytic activity">
    <reaction evidence="28">
        <text>N-(9Z-octadecenoyl)-L-lysine + H2O = L-lysine + (9Z)-octadecenoate</text>
        <dbReference type="Rhea" id="RHEA:64192"/>
        <dbReference type="ChEBI" id="CHEBI:15377"/>
        <dbReference type="ChEBI" id="CHEBI:30823"/>
        <dbReference type="ChEBI" id="CHEBI:32551"/>
        <dbReference type="ChEBI" id="CHEBI:149731"/>
    </reaction>
    <physiologicalReaction direction="left-to-right" evidence="28">
        <dbReference type="Rhea" id="RHEA:64193"/>
    </physiologicalReaction>
</comment>
<dbReference type="GO" id="GO:0043604">
    <property type="term" value="P:amide biosynthetic process"/>
    <property type="evidence" value="ECO:0007669"/>
    <property type="project" value="Ensembl"/>
</dbReference>
<dbReference type="CDD" id="cd05674">
    <property type="entry name" value="M20_yscS"/>
    <property type="match status" value="1"/>
</dbReference>
<dbReference type="GO" id="GO:0004046">
    <property type="term" value="F:aminoacylase activity"/>
    <property type="evidence" value="ECO:0007669"/>
    <property type="project" value="UniProtKB-EC"/>
</dbReference>
<evidence type="ECO:0000256" key="16">
    <source>
        <dbReference type="ARBA" id="ARBA00047879"/>
    </source>
</evidence>
<dbReference type="Gene3D" id="3.40.630.10">
    <property type="entry name" value="Zn peptidases"/>
    <property type="match status" value="1"/>
</dbReference>
<keyword evidence="4" id="KW-0645">Protease</keyword>
<reference evidence="32 33" key="1">
    <citation type="journal article" date="2011" name="Nature">
        <title>A high-resolution map of human evolutionary constraint using 29 mammals.</title>
        <authorList>
            <person name="Lindblad-Toh K."/>
            <person name="Garber M."/>
            <person name="Zuk O."/>
            <person name="Lin M.F."/>
            <person name="Parker B.J."/>
            <person name="Washietl S."/>
            <person name="Kheradpour P."/>
            <person name="Ernst J."/>
            <person name="Jordan G."/>
            <person name="Mauceli E."/>
            <person name="Ward L.D."/>
            <person name="Lowe C.B."/>
            <person name="Holloway A.K."/>
            <person name="Clamp M."/>
            <person name="Gnerre S."/>
            <person name="Alfoldi J."/>
            <person name="Beal K."/>
            <person name="Chang J."/>
            <person name="Clawson H."/>
            <person name="Cuff J."/>
            <person name="Di Palma F."/>
            <person name="Fitzgerald S."/>
            <person name="Flicek P."/>
            <person name="Guttman M."/>
            <person name="Hubisz M.J."/>
            <person name="Jaffe D.B."/>
            <person name="Jungreis I."/>
            <person name="Kent W.J."/>
            <person name="Kostka D."/>
            <person name="Lara M."/>
            <person name="Martins A.L."/>
            <person name="Massingham T."/>
            <person name="Moltke I."/>
            <person name="Raney B.J."/>
            <person name="Rasmussen M.D."/>
            <person name="Robinson J."/>
            <person name="Stark A."/>
            <person name="Vilella A.J."/>
            <person name="Wen J."/>
            <person name="Xie X."/>
            <person name="Zody M.C."/>
            <person name="Baldwin J."/>
            <person name="Bloom T."/>
            <person name="Chin C.W."/>
            <person name="Heiman D."/>
            <person name="Nicol R."/>
            <person name="Nusbaum C."/>
            <person name="Young S."/>
            <person name="Wilkinson J."/>
            <person name="Worley K.C."/>
            <person name="Kovar C.L."/>
            <person name="Muzny D.M."/>
            <person name="Gibbs R.A."/>
            <person name="Cree A."/>
            <person name="Dihn H.H."/>
            <person name="Fowler G."/>
            <person name="Jhangiani S."/>
            <person name="Joshi V."/>
            <person name="Lee S."/>
            <person name="Lewis L.R."/>
            <person name="Nazareth L.V."/>
            <person name="Okwuonu G."/>
            <person name="Santibanez J."/>
            <person name="Warren W.C."/>
            <person name="Mardis E.R."/>
            <person name="Weinstock G.M."/>
            <person name="Wilson R.K."/>
            <person name="Delehaunty K."/>
            <person name="Dooling D."/>
            <person name="Fronik C."/>
            <person name="Fulton L."/>
            <person name="Fulton B."/>
            <person name="Graves T."/>
            <person name="Minx P."/>
            <person name="Sodergren E."/>
            <person name="Birney E."/>
            <person name="Margulies E.H."/>
            <person name="Herrero J."/>
            <person name="Green E.D."/>
            <person name="Haussler D."/>
            <person name="Siepel A."/>
            <person name="Goldman N."/>
            <person name="Pollard K.S."/>
            <person name="Pedersen J.S."/>
            <person name="Lander E.S."/>
            <person name="Kellis M."/>
        </authorList>
    </citation>
    <scope>NUCLEOTIDE SEQUENCE [LARGE SCALE GENOMIC DNA]</scope>
</reference>
<evidence type="ECO:0000256" key="20">
    <source>
        <dbReference type="ARBA" id="ARBA00048579"/>
    </source>
</evidence>
<dbReference type="EMBL" id="AAPE02029554">
    <property type="status" value="NOT_ANNOTATED_CDS"/>
    <property type="molecule type" value="Genomic_DNA"/>
</dbReference>
<gene>
    <name evidence="32" type="primary">PM20D1</name>
</gene>
<evidence type="ECO:0000256" key="13">
    <source>
        <dbReference type="ARBA" id="ARBA00047723"/>
    </source>
</evidence>
<comment type="catalytic activity">
    <reaction evidence="25">
        <text>an N-acyl-aromatic L-alpha-amino acid + H2O = an aromatic L-alpha-amino acid + a carboxylate</text>
        <dbReference type="Rhea" id="RHEA:54184"/>
        <dbReference type="ChEBI" id="CHEBI:15377"/>
        <dbReference type="ChEBI" id="CHEBI:29067"/>
        <dbReference type="ChEBI" id="CHEBI:84824"/>
        <dbReference type="ChEBI" id="CHEBI:138093"/>
        <dbReference type="EC" id="3.5.1.114"/>
    </reaction>
    <physiologicalReaction direction="left-to-right" evidence="25">
        <dbReference type="Rhea" id="RHEA:54185"/>
    </physiologicalReaction>
    <physiologicalReaction direction="right-to-left" evidence="25">
        <dbReference type="Rhea" id="RHEA:54186"/>
    </physiologicalReaction>
</comment>
<proteinExistence type="inferred from homology"/>
<dbReference type="GO" id="GO:0005615">
    <property type="term" value="C:extracellular space"/>
    <property type="evidence" value="ECO:0007669"/>
    <property type="project" value="Ensembl"/>
</dbReference>
<dbReference type="GO" id="GO:0006629">
    <property type="term" value="P:lipid metabolic process"/>
    <property type="evidence" value="ECO:0007669"/>
    <property type="project" value="Ensembl"/>
</dbReference>
<dbReference type="eggNOG" id="KOG2275">
    <property type="taxonomic scope" value="Eukaryota"/>
</dbReference>
<evidence type="ECO:0000256" key="15">
    <source>
        <dbReference type="ARBA" id="ARBA00047874"/>
    </source>
</evidence>
<evidence type="ECO:0000256" key="29">
    <source>
        <dbReference type="ARBA" id="ARBA00069960"/>
    </source>
</evidence>
<evidence type="ECO:0000256" key="23">
    <source>
        <dbReference type="ARBA" id="ARBA00048822"/>
    </source>
</evidence>
<evidence type="ECO:0000256" key="27">
    <source>
        <dbReference type="ARBA" id="ARBA00049100"/>
    </source>
</evidence>
<keyword evidence="33" id="KW-1185">Reference proteome</keyword>
<evidence type="ECO:0000256" key="22">
    <source>
        <dbReference type="ARBA" id="ARBA00048729"/>
    </source>
</evidence>
<comment type="catalytic activity">
    <reaction evidence="15">
        <text>(5Z,8Z,11Z,14Z)-eicosatetraenoate + L-phenylalanine = N-(5Z,8Z,11Z,14Z-eicosatetraenoyl)-L-phenylalanine + H2O</text>
        <dbReference type="Rhea" id="RHEA:51312"/>
        <dbReference type="ChEBI" id="CHEBI:15377"/>
        <dbReference type="ChEBI" id="CHEBI:32395"/>
        <dbReference type="ChEBI" id="CHEBI:58095"/>
        <dbReference type="ChEBI" id="CHEBI:134022"/>
    </reaction>
    <physiologicalReaction direction="left-to-right" evidence="15">
        <dbReference type="Rhea" id="RHEA:51313"/>
    </physiologicalReaction>
    <physiologicalReaction direction="right-to-left" evidence="15">
        <dbReference type="Rhea" id="RHEA:51314"/>
    </physiologicalReaction>
</comment>
<dbReference type="PANTHER" id="PTHR45962:SF1">
    <property type="entry name" value="N-FATTY-ACYL-AMINO ACID SYNTHASE_HYDROLASE PM20D1"/>
    <property type="match status" value="1"/>
</dbReference>
<comment type="catalytic activity">
    <reaction evidence="18">
        <text>N-(9Z-octadecenoyl)-L-asparagine + H2O = L-asparagine + (9Z)-octadecenoate</text>
        <dbReference type="Rhea" id="RHEA:64136"/>
        <dbReference type="ChEBI" id="CHEBI:15377"/>
        <dbReference type="ChEBI" id="CHEBI:30823"/>
        <dbReference type="ChEBI" id="CHEBI:58048"/>
        <dbReference type="ChEBI" id="CHEBI:149730"/>
    </reaction>
    <physiologicalReaction direction="left-to-right" evidence="18">
        <dbReference type="Rhea" id="RHEA:64137"/>
    </physiologicalReaction>
</comment>
<comment type="catalytic activity">
    <reaction evidence="23">
        <text>N-(9Z-octadecenoyl)-L-tryptophan + H2O = L-tryptophan + (9Z)-octadecenoate</text>
        <dbReference type="Rhea" id="RHEA:64176"/>
        <dbReference type="ChEBI" id="CHEBI:15377"/>
        <dbReference type="ChEBI" id="CHEBI:30823"/>
        <dbReference type="ChEBI" id="CHEBI:57912"/>
        <dbReference type="ChEBI" id="CHEBI:149733"/>
    </reaction>
    <physiologicalReaction direction="left-to-right" evidence="23">
        <dbReference type="Rhea" id="RHEA:64177"/>
    </physiologicalReaction>
</comment>
<dbReference type="AlphaFoldDB" id="G1P2Z1"/>
<evidence type="ECO:0000256" key="12">
    <source>
        <dbReference type="ARBA" id="ARBA00047567"/>
    </source>
</evidence>
<comment type="catalytic activity">
    <reaction evidence="22">
        <text>N-(9Z-octadecenoyl)-L-glutamine + H2O = L-glutamine + (9Z)-octadecenoate</text>
        <dbReference type="Rhea" id="RHEA:51356"/>
        <dbReference type="ChEBI" id="CHEBI:15377"/>
        <dbReference type="ChEBI" id="CHEBI:30823"/>
        <dbReference type="ChEBI" id="CHEBI:58359"/>
        <dbReference type="ChEBI" id="CHEBI:134033"/>
    </reaction>
    <physiologicalReaction direction="left-to-right" evidence="22">
        <dbReference type="Rhea" id="RHEA:51357"/>
    </physiologicalReaction>
</comment>
<comment type="function">
    <text evidence="10">Secreted enzyme that regulates the endogenous N-fatty acyl amino acid (NAAs) tissue and circulating levels by functioning as a bidirectional NAA synthase/hydrolase. It condenses free fatty acids and free amino acids to generate NAAs and bidirectionally catalyzes the reverse hydrolysis reaction. Some of these NAAs stimulate oxidative metabolism via mitochondrial uncoupling, increasing energy expenditure in a UPC1-independent manner. Thereby, this secreted protein may indirectly regulate whole body energy expenditure. PM20D1 circulates in tight association with both low- and high-density (LDL and HDL,respectively) lipoprotein particles.</text>
</comment>
<comment type="catalytic activity">
    <reaction evidence="12">
        <text>N-(4Z,7Z,10Z,13Z,16Z,19Z-docosahexaenoyl)-L-phenylalanine + H2O = (4Z,7Z,10Z,13Z,16Z,19Z)-docosahexaenoate + L-phenylalanine</text>
        <dbReference type="Rhea" id="RHEA:64132"/>
        <dbReference type="ChEBI" id="CHEBI:15377"/>
        <dbReference type="ChEBI" id="CHEBI:58095"/>
        <dbReference type="ChEBI" id="CHEBI:77016"/>
        <dbReference type="ChEBI" id="CHEBI:149701"/>
    </reaction>
    <physiologicalReaction direction="left-to-right" evidence="12">
        <dbReference type="Rhea" id="RHEA:64133"/>
    </physiologicalReaction>
</comment>
<comment type="catalytic activity">
    <reaction evidence="20">
        <text>an N-acyl-L-amino acid + H2O = an L-alpha-amino acid + a carboxylate</text>
        <dbReference type="Rhea" id="RHEA:15565"/>
        <dbReference type="ChEBI" id="CHEBI:15377"/>
        <dbReference type="ChEBI" id="CHEBI:29067"/>
        <dbReference type="ChEBI" id="CHEBI:59869"/>
        <dbReference type="ChEBI" id="CHEBI:59874"/>
        <dbReference type="EC" id="3.5.1.14"/>
    </reaction>
    <physiologicalReaction direction="left-to-right" evidence="20">
        <dbReference type="Rhea" id="RHEA:15566"/>
    </physiologicalReaction>
    <physiologicalReaction direction="right-to-left" evidence="20">
        <dbReference type="Rhea" id="RHEA:15567"/>
    </physiologicalReaction>
</comment>
<evidence type="ECO:0000313" key="32">
    <source>
        <dbReference type="Ensembl" id="ENSMLUP00000004257.2"/>
    </source>
</evidence>
<dbReference type="STRING" id="59463.ENSMLUP00000004257"/>
<dbReference type="SUPFAM" id="SSF55031">
    <property type="entry name" value="Bacterial exopeptidase dimerisation domain"/>
    <property type="match status" value="1"/>
</dbReference>
<comment type="similarity">
    <text evidence="2">Belongs to the peptidase M20A family.</text>
</comment>
<dbReference type="InParanoid" id="G1P2Z1"/>
<evidence type="ECO:0000256" key="2">
    <source>
        <dbReference type="ARBA" id="ARBA00006247"/>
    </source>
</evidence>
<evidence type="ECO:0000256" key="14">
    <source>
        <dbReference type="ARBA" id="ARBA00047866"/>
    </source>
</evidence>
<evidence type="ECO:0000256" key="25">
    <source>
        <dbReference type="ARBA" id="ARBA00048840"/>
    </source>
</evidence>
<evidence type="ECO:0000256" key="24">
    <source>
        <dbReference type="ARBA" id="ARBA00048827"/>
    </source>
</evidence>
<dbReference type="GO" id="GO:0006508">
    <property type="term" value="P:proteolysis"/>
    <property type="evidence" value="ECO:0007669"/>
    <property type="project" value="UniProtKB-KW"/>
</dbReference>
<evidence type="ECO:0000259" key="31">
    <source>
        <dbReference type="Pfam" id="PF07687"/>
    </source>
</evidence>
<evidence type="ECO:0000256" key="8">
    <source>
        <dbReference type="ARBA" id="ARBA00034698"/>
    </source>
</evidence>
<evidence type="ECO:0000256" key="9">
    <source>
        <dbReference type="ARBA" id="ARBA00034807"/>
    </source>
</evidence>
<protein>
    <recommendedName>
        <fullName evidence="29">N-fatty-acyl-amino acid synthase/hydrolase PM20D1</fullName>
        <ecNumber evidence="9">3.5.1.114</ecNumber>
        <ecNumber evidence="3">3.5.1.14</ecNumber>
    </recommendedName>
    <alternativeName>
        <fullName evidence="30">Peptidase M20 domain-containing protein 1</fullName>
    </alternativeName>
</protein>
<dbReference type="GO" id="GO:0043605">
    <property type="term" value="P:amide catabolic process"/>
    <property type="evidence" value="ECO:0007669"/>
    <property type="project" value="Ensembl"/>
</dbReference>
<evidence type="ECO:0000256" key="18">
    <source>
        <dbReference type="ARBA" id="ARBA00048380"/>
    </source>
</evidence>
<dbReference type="GeneTree" id="ENSGT00940000156659"/>
<dbReference type="Gene3D" id="3.30.70.360">
    <property type="match status" value="1"/>
</dbReference>
<evidence type="ECO:0000256" key="11">
    <source>
        <dbReference type="ARBA" id="ARBA00047450"/>
    </source>
</evidence>